<dbReference type="InterPro" id="IPR025258">
    <property type="entry name" value="RH_dom"/>
</dbReference>
<dbReference type="GO" id="GO:0006914">
    <property type="term" value="P:autophagy"/>
    <property type="evidence" value="ECO:0007669"/>
    <property type="project" value="UniProtKB-KW"/>
</dbReference>
<evidence type="ECO:0000256" key="2">
    <source>
        <dbReference type="ARBA" id="ARBA00022553"/>
    </source>
</evidence>
<dbReference type="Proteomes" id="UP000789390">
    <property type="component" value="Unassembled WGS sequence"/>
</dbReference>
<feature type="region of interest" description="Disordered" evidence="9">
    <location>
        <begin position="401"/>
        <end position="428"/>
    </location>
</feature>
<gene>
    <name evidence="11" type="ORF">DGAL_LOCUS3979</name>
</gene>
<keyword evidence="4" id="KW-0677">Repeat</keyword>
<evidence type="ECO:0000256" key="4">
    <source>
        <dbReference type="ARBA" id="ARBA00022737"/>
    </source>
</evidence>
<dbReference type="PANTHER" id="PTHR12326">
    <property type="entry name" value="PLECKSTRIN HOMOLOGY DOMAIN CONTAINING PROTEIN"/>
    <property type="match status" value="1"/>
</dbReference>
<protein>
    <recommendedName>
        <fullName evidence="10">RUN domain-containing protein</fullName>
    </recommendedName>
</protein>
<keyword evidence="8" id="KW-0072">Autophagy</keyword>
<keyword evidence="7" id="KW-0862">Zinc</keyword>
<dbReference type="InterPro" id="IPR037213">
    <property type="entry name" value="Run_dom_sf"/>
</dbReference>
<keyword evidence="2" id="KW-0597">Phosphoprotein</keyword>
<evidence type="ECO:0000256" key="1">
    <source>
        <dbReference type="ARBA" id="ARBA00004603"/>
    </source>
</evidence>
<dbReference type="EMBL" id="CAKKLH010000063">
    <property type="protein sequence ID" value="CAH0101641.1"/>
    <property type="molecule type" value="Genomic_DNA"/>
</dbReference>
<accession>A0A8J2WK28</accession>
<evidence type="ECO:0000256" key="7">
    <source>
        <dbReference type="ARBA" id="ARBA00022833"/>
    </source>
</evidence>
<evidence type="ECO:0000256" key="3">
    <source>
        <dbReference type="ARBA" id="ARBA00022723"/>
    </source>
</evidence>
<dbReference type="InterPro" id="IPR004012">
    <property type="entry name" value="Run_dom"/>
</dbReference>
<dbReference type="InterPro" id="IPR047326">
    <property type="entry name" value="RUN_PLEKHM1"/>
</dbReference>
<dbReference type="GO" id="GO:0008270">
    <property type="term" value="F:zinc ion binding"/>
    <property type="evidence" value="ECO:0007669"/>
    <property type="project" value="UniProtKB-KW"/>
</dbReference>
<keyword evidence="3" id="KW-0479">Metal-binding</keyword>
<dbReference type="OrthoDB" id="62364at2759"/>
<sequence>MWKRQKTRDDMNYDVLIKTALTGHLGEAVREVQRQQQQQQQQSTAVVEGNSESAHTLCCVLEALFIHRLRDSFIDKVSSVFSGDVVRQPSPNFWPFLLGFSHRHSVDYLSDTCPWLRSDIGRCRGWIRLVLNDGMLTSYLELLAGERRLLNDFYDRQAYLRDPEHLDIARKLLSGIEMLQFRLAVNSSMLNNWSTTPLLLAGLWSPPTPLVQEAVVQGVDAALCFTDEDETLQPIKQANKLTTSLAATNVPKVDEDMAFRLIIESDKNIPSGMLAPLGSPAVSIPPVIVPSEEVQLSKSLPSSHVDDFSGELDSQIVVTRLKLKNSRSASPAVLEETKMNVIVPSLPTTPPQPLSEELTDVEALTNIATIEQEQTEEEEASTFEDLLENYSNFNIGSNALTKSPNYSSTEPSTRDSSPEEKFEVVSGEKNSESPFVSMLLTLNQECSLVKQNYRCAGCSSSIGLIYGPARVCNFSGGLYCSDCHTDADEVIIPARVFLNGDWSKRKVCRAVRQFFQNIEVDPILDAIQFDRNVYAYQREFAALLTVRTQLQHLSAFLLTCRTADAGEEIRKRTYGKEYLYSQQHSYSLTDLPLIQSGHLHQQLTKLFQYGKLHVSGCCLCSMKGFLCEACRSDAVIFPFDLDSTFKCPFCGAVFHSVCMDRFKPCPRCERWKSRERNQVEQAEQSDQEI</sequence>
<evidence type="ECO:0000256" key="8">
    <source>
        <dbReference type="ARBA" id="ARBA00023006"/>
    </source>
</evidence>
<feature type="compositionally biased region" description="Basic and acidic residues" evidence="9">
    <location>
        <begin position="412"/>
        <end position="423"/>
    </location>
</feature>
<evidence type="ECO:0000256" key="5">
    <source>
        <dbReference type="ARBA" id="ARBA00022753"/>
    </source>
</evidence>
<dbReference type="SMART" id="SM00593">
    <property type="entry name" value="RUN"/>
    <property type="match status" value="1"/>
</dbReference>
<dbReference type="AlphaFoldDB" id="A0A8J2WK28"/>
<evidence type="ECO:0000313" key="11">
    <source>
        <dbReference type="EMBL" id="CAH0101641.1"/>
    </source>
</evidence>
<organism evidence="11 12">
    <name type="scientific">Daphnia galeata</name>
    <dbReference type="NCBI Taxonomy" id="27404"/>
    <lineage>
        <taxon>Eukaryota</taxon>
        <taxon>Metazoa</taxon>
        <taxon>Ecdysozoa</taxon>
        <taxon>Arthropoda</taxon>
        <taxon>Crustacea</taxon>
        <taxon>Branchiopoda</taxon>
        <taxon>Diplostraca</taxon>
        <taxon>Cladocera</taxon>
        <taxon>Anomopoda</taxon>
        <taxon>Daphniidae</taxon>
        <taxon>Daphnia</taxon>
    </lineage>
</organism>
<dbReference type="SMART" id="SM01175">
    <property type="entry name" value="DUF4206"/>
    <property type="match status" value="1"/>
</dbReference>
<dbReference type="GO" id="GO:0005770">
    <property type="term" value="C:late endosome"/>
    <property type="evidence" value="ECO:0007669"/>
    <property type="project" value="UniProtKB-SubCell"/>
</dbReference>
<comment type="caution">
    <text evidence="11">The sequence shown here is derived from an EMBL/GenBank/DDBJ whole genome shotgun (WGS) entry which is preliminary data.</text>
</comment>
<evidence type="ECO:0000259" key="10">
    <source>
        <dbReference type="PROSITE" id="PS50826"/>
    </source>
</evidence>
<keyword evidence="6" id="KW-0863">Zinc-finger</keyword>
<feature type="compositionally biased region" description="Polar residues" evidence="9">
    <location>
        <begin position="401"/>
        <end position="411"/>
    </location>
</feature>
<dbReference type="SUPFAM" id="SSF140741">
    <property type="entry name" value="RUN domain-like"/>
    <property type="match status" value="1"/>
</dbReference>
<dbReference type="Pfam" id="PF13901">
    <property type="entry name" value="RH_dom"/>
    <property type="match status" value="1"/>
</dbReference>
<evidence type="ECO:0000256" key="6">
    <source>
        <dbReference type="ARBA" id="ARBA00022771"/>
    </source>
</evidence>
<dbReference type="PANTHER" id="PTHR12326:SF12">
    <property type="entry name" value="PLECKSTRIN HOMOLOGY AND RUN DOMAIN CONTAINING M1"/>
    <property type="match status" value="1"/>
</dbReference>
<proteinExistence type="predicted"/>
<reference evidence="11" key="1">
    <citation type="submission" date="2021-11" db="EMBL/GenBank/DDBJ databases">
        <authorList>
            <person name="Schell T."/>
        </authorList>
    </citation>
    <scope>NUCLEOTIDE SEQUENCE</scope>
    <source>
        <strain evidence="11">M5</strain>
    </source>
</reference>
<dbReference type="CDD" id="cd17679">
    <property type="entry name" value="RUN_PLEKHM1"/>
    <property type="match status" value="1"/>
</dbReference>
<dbReference type="InterPro" id="IPR051366">
    <property type="entry name" value="DEF8"/>
</dbReference>
<comment type="subcellular location">
    <subcellularLocation>
        <location evidence="1">Late endosome</location>
    </subcellularLocation>
</comment>
<evidence type="ECO:0000256" key="9">
    <source>
        <dbReference type="SAM" id="MobiDB-lite"/>
    </source>
</evidence>
<feature type="domain" description="RUN" evidence="10">
    <location>
        <begin position="48"/>
        <end position="188"/>
    </location>
</feature>
<keyword evidence="5" id="KW-0967">Endosome</keyword>
<dbReference type="PROSITE" id="PS50826">
    <property type="entry name" value="RUN"/>
    <property type="match status" value="1"/>
</dbReference>
<dbReference type="Pfam" id="PF02759">
    <property type="entry name" value="RUN"/>
    <property type="match status" value="1"/>
</dbReference>
<evidence type="ECO:0000313" key="12">
    <source>
        <dbReference type="Proteomes" id="UP000789390"/>
    </source>
</evidence>
<keyword evidence="12" id="KW-1185">Reference proteome</keyword>
<dbReference type="Gene3D" id="1.20.58.900">
    <property type="match status" value="1"/>
</dbReference>
<name>A0A8J2WK28_9CRUS</name>